<dbReference type="SUPFAM" id="SSF53901">
    <property type="entry name" value="Thiolase-like"/>
    <property type="match status" value="1"/>
</dbReference>
<dbReference type="Gene3D" id="3.40.47.10">
    <property type="match status" value="1"/>
</dbReference>
<keyword evidence="2" id="KW-1185">Reference proteome</keyword>
<proteinExistence type="predicted"/>
<dbReference type="InterPro" id="IPR016039">
    <property type="entry name" value="Thiolase-like"/>
</dbReference>
<evidence type="ECO:0000313" key="1">
    <source>
        <dbReference type="EMBL" id="GAA4775339.1"/>
    </source>
</evidence>
<dbReference type="RefSeq" id="WP_264543259.1">
    <property type="nucleotide sequence ID" value="NZ_BAABIP010000022.1"/>
</dbReference>
<evidence type="ECO:0008006" key="3">
    <source>
        <dbReference type="Google" id="ProtNLM"/>
    </source>
</evidence>
<organism evidence="1 2">
    <name type="scientific">Flavobacterium hankyongi</name>
    <dbReference type="NCBI Taxonomy" id="1176532"/>
    <lineage>
        <taxon>Bacteria</taxon>
        <taxon>Pseudomonadati</taxon>
        <taxon>Bacteroidota</taxon>
        <taxon>Flavobacteriia</taxon>
        <taxon>Flavobacteriales</taxon>
        <taxon>Flavobacteriaceae</taxon>
        <taxon>Flavobacterium</taxon>
    </lineage>
</organism>
<name>A0ABP9A6S1_9FLAO</name>
<reference evidence="2" key="1">
    <citation type="journal article" date="2019" name="Int. J. Syst. Evol. Microbiol.">
        <title>The Global Catalogue of Microorganisms (GCM) 10K type strain sequencing project: providing services to taxonomists for standard genome sequencing and annotation.</title>
        <authorList>
            <consortium name="The Broad Institute Genomics Platform"/>
            <consortium name="The Broad Institute Genome Sequencing Center for Infectious Disease"/>
            <person name="Wu L."/>
            <person name="Ma J."/>
        </authorList>
    </citation>
    <scope>NUCLEOTIDE SEQUENCE [LARGE SCALE GENOMIC DNA]</scope>
    <source>
        <strain evidence="2">JCM 18198</strain>
    </source>
</reference>
<gene>
    <name evidence="1" type="ORF">GCM10023230_27790</name>
</gene>
<sequence>MEFNSYISASCIIEDNSVFLSGENQFVLEDATFSEFSKAVYKKFEIEYPKFFKMDNLSKLAFLSAELLLKDMANSNEEENDIALVFANRSSSLDTDVKYQESIASKENYFPSPAVFVYTLPNICIGEISIKHNLKSENAFFVFEEFPSEFMLHYANNLLESKKAEKVLCGWTELYQEKYKAVLYLVEKNPTNTSCKEHNLESIKQLYTNTLWTL</sequence>
<protein>
    <recommendedName>
        <fullName evidence="3">3-oxoacyl-ACP synthase</fullName>
    </recommendedName>
</protein>
<accession>A0ABP9A6S1</accession>
<dbReference type="Proteomes" id="UP001500141">
    <property type="component" value="Unassembled WGS sequence"/>
</dbReference>
<dbReference type="EMBL" id="BAABIP010000022">
    <property type="protein sequence ID" value="GAA4775339.1"/>
    <property type="molecule type" value="Genomic_DNA"/>
</dbReference>
<evidence type="ECO:0000313" key="2">
    <source>
        <dbReference type="Proteomes" id="UP001500141"/>
    </source>
</evidence>
<comment type="caution">
    <text evidence="1">The sequence shown here is derived from an EMBL/GenBank/DDBJ whole genome shotgun (WGS) entry which is preliminary data.</text>
</comment>